<proteinExistence type="inferred from homology"/>
<evidence type="ECO:0000256" key="1">
    <source>
        <dbReference type="ARBA" id="ARBA00009232"/>
    </source>
</evidence>
<accession>A0A4S8QE96</accession>
<sequence length="209" mass="22245">MTERAAPGTALDRSFFARDSLAVAPELLGCTVSANGVTIRVTEVEAYRQDDPASHSFRGPTARTAVMFGPPGFLYIYFTYGMHFCANVSCGPDGAGAAVLLRAGEVVAGTEAARERRGERVSFRDLARGPARLAQALGWDRSDDGADLVGSVVAGSPALPVLAGPRTGISKAADLTWRFWIADDRYVSPYKRHPKAPPAALLERHGEGL</sequence>
<dbReference type="PANTHER" id="PTHR10429:SF0">
    <property type="entry name" value="DNA-3-METHYLADENINE GLYCOSYLASE"/>
    <property type="match status" value="1"/>
</dbReference>
<dbReference type="PANTHER" id="PTHR10429">
    <property type="entry name" value="DNA-3-METHYLADENINE GLYCOSYLASE"/>
    <property type="match status" value="1"/>
</dbReference>
<evidence type="ECO:0000256" key="2">
    <source>
        <dbReference type="ARBA" id="ARBA00022763"/>
    </source>
</evidence>
<dbReference type="CDD" id="cd00540">
    <property type="entry name" value="AAG"/>
    <property type="match status" value="1"/>
</dbReference>
<name>A0A4S8QE96_9ACTN</name>
<dbReference type="NCBIfam" id="TIGR00567">
    <property type="entry name" value="3mg"/>
    <property type="match status" value="1"/>
</dbReference>
<keyword evidence="6" id="KW-0326">Glycosidase</keyword>
<evidence type="ECO:0000313" key="6">
    <source>
        <dbReference type="EMBL" id="THV42913.1"/>
    </source>
</evidence>
<reference evidence="7" key="1">
    <citation type="submission" date="2019-04" db="EMBL/GenBank/DDBJ databases">
        <title>Nocardioides xinjiangensis sp. nov.</title>
        <authorList>
            <person name="Liu S."/>
        </authorList>
    </citation>
    <scope>NUCLEOTIDE SEQUENCE [LARGE SCALE GENOMIC DNA]</scope>
    <source>
        <strain evidence="7">18</strain>
    </source>
</reference>
<dbReference type="GO" id="GO:0006284">
    <property type="term" value="P:base-excision repair"/>
    <property type="evidence" value="ECO:0007669"/>
    <property type="project" value="InterPro"/>
</dbReference>
<dbReference type="EC" id="3.2.2.-" evidence="5"/>
<dbReference type="AlphaFoldDB" id="A0A4S8QE96"/>
<keyword evidence="3 5" id="KW-0378">Hydrolase</keyword>
<evidence type="ECO:0000256" key="3">
    <source>
        <dbReference type="ARBA" id="ARBA00022801"/>
    </source>
</evidence>
<dbReference type="RefSeq" id="WP_136533244.1">
    <property type="nucleotide sequence ID" value="NZ_STGY01000010.1"/>
</dbReference>
<comment type="caution">
    <text evidence="6">The sequence shown here is derived from an EMBL/GenBank/DDBJ whole genome shotgun (WGS) entry which is preliminary data.</text>
</comment>
<dbReference type="Gene3D" id="3.10.300.10">
    <property type="entry name" value="Methylpurine-DNA glycosylase (MPG)"/>
    <property type="match status" value="1"/>
</dbReference>
<dbReference type="GO" id="GO:0003677">
    <property type="term" value="F:DNA binding"/>
    <property type="evidence" value="ECO:0007669"/>
    <property type="project" value="InterPro"/>
</dbReference>
<dbReference type="Proteomes" id="UP000308760">
    <property type="component" value="Unassembled WGS sequence"/>
</dbReference>
<dbReference type="InterPro" id="IPR011034">
    <property type="entry name" value="Formyl_transferase-like_C_sf"/>
</dbReference>
<organism evidence="6 7">
    <name type="scientific">Glycomyces buryatensis</name>
    <dbReference type="NCBI Taxonomy" id="2570927"/>
    <lineage>
        <taxon>Bacteria</taxon>
        <taxon>Bacillati</taxon>
        <taxon>Actinomycetota</taxon>
        <taxon>Actinomycetes</taxon>
        <taxon>Glycomycetales</taxon>
        <taxon>Glycomycetaceae</taxon>
        <taxon>Glycomyces</taxon>
    </lineage>
</organism>
<dbReference type="EMBL" id="STGY01000010">
    <property type="protein sequence ID" value="THV42913.1"/>
    <property type="molecule type" value="Genomic_DNA"/>
</dbReference>
<evidence type="ECO:0000256" key="5">
    <source>
        <dbReference type="HAMAP-Rule" id="MF_00527"/>
    </source>
</evidence>
<dbReference type="OrthoDB" id="9794313at2"/>
<gene>
    <name evidence="6" type="ORF">FAB82_03965</name>
</gene>
<keyword evidence="4 5" id="KW-0234">DNA repair</keyword>
<evidence type="ECO:0000256" key="4">
    <source>
        <dbReference type="ARBA" id="ARBA00023204"/>
    </source>
</evidence>
<dbReference type="SUPFAM" id="SSF50486">
    <property type="entry name" value="FMT C-terminal domain-like"/>
    <property type="match status" value="1"/>
</dbReference>
<protein>
    <recommendedName>
        <fullName evidence="5">Putative 3-methyladenine DNA glycosylase</fullName>
        <ecNumber evidence="5">3.2.2.-</ecNumber>
    </recommendedName>
</protein>
<keyword evidence="2 5" id="KW-0227">DNA damage</keyword>
<dbReference type="HAMAP" id="MF_00527">
    <property type="entry name" value="3MGH"/>
    <property type="match status" value="1"/>
</dbReference>
<dbReference type="GO" id="GO:0003905">
    <property type="term" value="F:alkylbase DNA N-glycosylase activity"/>
    <property type="evidence" value="ECO:0007669"/>
    <property type="project" value="InterPro"/>
</dbReference>
<dbReference type="InterPro" id="IPR036995">
    <property type="entry name" value="MPG_sf"/>
</dbReference>
<dbReference type="InterPro" id="IPR003180">
    <property type="entry name" value="MPG"/>
</dbReference>
<keyword evidence="7" id="KW-1185">Reference proteome</keyword>
<dbReference type="Pfam" id="PF02245">
    <property type="entry name" value="Pur_DNA_glyco"/>
    <property type="match status" value="1"/>
</dbReference>
<dbReference type="NCBIfam" id="NF002003">
    <property type="entry name" value="PRK00802.1-3"/>
    <property type="match status" value="1"/>
</dbReference>
<comment type="similarity">
    <text evidence="1 5">Belongs to the DNA glycosylase MPG family.</text>
</comment>
<reference evidence="6 7" key="2">
    <citation type="submission" date="2019-05" db="EMBL/GenBank/DDBJ databases">
        <title>Glycomyces buryatensis sp. nov.</title>
        <authorList>
            <person name="Nikitina E."/>
        </authorList>
    </citation>
    <scope>NUCLEOTIDE SEQUENCE [LARGE SCALE GENOMIC DNA]</scope>
    <source>
        <strain evidence="6 7">18</strain>
    </source>
</reference>
<evidence type="ECO:0000313" key="7">
    <source>
        <dbReference type="Proteomes" id="UP000308760"/>
    </source>
</evidence>